<dbReference type="PROSITE" id="PS50144">
    <property type="entry name" value="MATH"/>
    <property type="match status" value="1"/>
</dbReference>
<name>A0ABC8VXH1_9POAL</name>
<dbReference type="InterPro" id="IPR008974">
    <property type="entry name" value="TRAF-like"/>
</dbReference>
<evidence type="ECO:0000313" key="5">
    <source>
        <dbReference type="EMBL" id="CAL4898713.1"/>
    </source>
</evidence>
<organism evidence="5 6">
    <name type="scientific">Urochloa decumbens</name>
    <dbReference type="NCBI Taxonomy" id="240449"/>
    <lineage>
        <taxon>Eukaryota</taxon>
        <taxon>Viridiplantae</taxon>
        <taxon>Streptophyta</taxon>
        <taxon>Embryophyta</taxon>
        <taxon>Tracheophyta</taxon>
        <taxon>Spermatophyta</taxon>
        <taxon>Magnoliopsida</taxon>
        <taxon>Liliopsida</taxon>
        <taxon>Poales</taxon>
        <taxon>Poaceae</taxon>
        <taxon>PACMAD clade</taxon>
        <taxon>Panicoideae</taxon>
        <taxon>Panicodae</taxon>
        <taxon>Paniceae</taxon>
        <taxon>Melinidinae</taxon>
        <taxon>Urochloa</taxon>
    </lineage>
</organism>
<dbReference type="Pfam" id="PF24570">
    <property type="entry name" value="BACK_BPM_SPOP"/>
    <property type="match status" value="1"/>
</dbReference>
<dbReference type="InterPro" id="IPR002083">
    <property type="entry name" value="MATH/TRAF_dom"/>
</dbReference>
<protein>
    <recommendedName>
        <fullName evidence="7">BTB domain-containing protein</fullName>
    </recommendedName>
</protein>
<evidence type="ECO:0000256" key="1">
    <source>
        <dbReference type="ARBA" id="ARBA00004906"/>
    </source>
</evidence>
<feature type="domain" description="BTB" evidence="3">
    <location>
        <begin position="204"/>
        <end position="282"/>
    </location>
</feature>
<dbReference type="SUPFAM" id="SSF54695">
    <property type="entry name" value="POZ domain"/>
    <property type="match status" value="1"/>
</dbReference>
<dbReference type="CDD" id="cd00121">
    <property type="entry name" value="MATH"/>
    <property type="match status" value="1"/>
</dbReference>
<dbReference type="InterPro" id="IPR045005">
    <property type="entry name" value="BPM1-6"/>
</dbReference>
<comment type="similarity">
    <text evidence="2">Belongs to the Tdpoz family.</text>
</comment>
<dbReference type="SMART" id="SM00225">
    <property type="entry name" value="BTB"/>
    <property type="match status" value="1"/>
</dbReference>
<dbReference type="AlphaFoldDB" id="A0ABC8VXH1"/>
<gene>
    <name evidence="5" type="ORF">URODEC1_LOCUS7875</name>
</gene>
<comment type="pathway">
    <text evidence="1">Protein modification; protein ubiquitination.</text>
</comment>
<evidence type="ECO:0008006" key="7">
    <source>
        <dbReference type="Google" id="ProtNLM"/>
    </source>
</evidence>
<dbReference type="EMBL" id="OZ075121">
    <property type="protein sequence ID" value="CAL4898713.1"/>
    <property type="molecule type" value="Genomic_DNA"/>
</dbReference>
<accession>A0ABC8VXH1</accession>
<dbReference type="Gene3D" id="1.25.40.420">
    <property type="match status" value="1"/>
</dbReference>
<dbReference type="Pfam" id="PF22486">
    <property type="entry name" value="MATH_2"/>
    <property type="match status" value="1"/>
</dbReference>
<feature type="domain" description="MATH" evidence="4">
    <location>
        <begin position="30"/>
        <end position="160"/>
    </location>
</feature>
<dbReference type="Proteomes" id="UP001497457">
    <property type="component" value="Chromosome 11b"/>
</dbReference>
<dbReference type="InterPro" id="IPR000210">
    <property type="entry name" value="BTB/POZ_dom"/>
</dbReference>
<dbReference type="PROSITE" id="PS50097">
    <property type="entry name" value="BTB"/>
    <property type="match status" value="1"/>
</dbReference>
<dbReference type="PANTHER" id="PTHR26379:SF355">
    <property type="entry name" value="BTB DOMAIN-CONTAINING PROTEIN"/>
    <property type="match status" value="1"/>
</dbReference>
<keyword evidence="6" id="KW-1185">Reference proteome</keyword>
<dbReference type="SUPFAM" id="SSF49599">
    <property type="entry name" value="TRAF domain-like"/>
    <property type="match status" value="1"/>
</dbReference>
<dbReference type="Pfam" id="PF00651">
    <property type="entry name" value="BTB"/>
    <property type="match status" value="1"/>
</dbReference>
<dbReference type="Gene3D" id="2.60.210.10">
    <property type="entry name" value="Apoptosis, Tumor Necrosis Factor Receptor Associated Protein 2, Chain A"/>
    <property type="match status" value="1"/>
</dbReference>
<evidence type="ECO:0000313" key="6">
    <source>
        <dbReference type="Proteomes" id="UP001497457"/>
    </source>
</evidence>
<evidence type="ECO:0000259" key="4">
    <source>
        <dbReference type="PROSITE" id="PS50144"/>
    </source>
</evidence>
<proteinExistence type="inferred from homology"/>
<evidence type="ECO:0000259" key="3">
    <source>
        <dbReference type="PROSITE" id="PS50097"/>
    </source>
</evidence>
<dbReference type="InterPro" id="IPR056423">
    <property type="entry name" value="BACK_BPM_SPOP"/>
</dbReference>
<evidence type="ECO:0000256" key="2">
    <source>
        <dbReference type="ARBA" id="ARBA00010846"/>
    </source>
</evidence>
<dbReference type="InterPro" id="IPR011333">
    <property type="entry name" value="SKP1/BTB/POZ_sf"/>
</dbReference>
<dbReference type="PANTHER" id="PTHR26379">
    <property type="entry name" value="BTB/POZ AND MATH DOMAIN-CONTAINING PROTEIN 1"/>
    <property type="match status" value="1"/>
</dbReference>
<sequence length="388" mass="42361">MAAAAASLLSAAGRRLSRSSASTIICREVTGHHKLTIAGFAPQSMPTETIPTAISKPFEVAGYSWQIACKPYRTIWRGNFYVSLELTYGGYWQTNPVKFKFTLLDRAGEPVPELSRRSLETCIFGSNSRRTHGFHDFISWKDLKDSGCLNGDRFAVRCDVTVIKDWAETSNAGDVSGAAPASGGVPPSDLHEHLGSLLEKKMGTDVTIDLAGGGEEEIRSYEVHGGMLAARSPVLAAELHAAAEKKVPGGGVRRRVVVRDMEPKVFEAMLRFIYTDVLPEKMEEEGEDAVAMARGLLEAAHRYKLDRLKLMCEAMLCDRIGVDNVAGNLAVAEKYGCCELKDACLEFMASPGNLKAVMETEGYQKTKANCQAAIVEFAMRQGNLFTDH</sequence>
<reference evidence="5" key="1">
    <citation type="submission" date="2024-10" db="EMBL/GenBank/DDBJ databases">
        <authorList>
            <person name="Ryan C."/>
        </authorList>
    </citation>
    <scope>NUCLEOTIDE SEQUENCE [LARGE SCALE GENOMIC DNA]</scope>
</reference>
<dbReference type="Gene3D" id="3.30.710.10">
    <property type="entry name" value="Potassium Channel Kv1.1, Chain A"/>
    <property type="match status" value="1"/>
</dbReference>